<feature type="compositionally biased region" description="Low complexity" evidence="1">
    <location>
        <begin position="1"/>
        <end position="19"/>
    </location>
</feature>
<evidence type="ECO:0000313" key="2">
    <source>
        <dbReference type="EMBL" id="KAH9833715.1"/>
    </source>
</evidence>
<feature type="compositionally biased region" description="Basic residues" evidence="1">
    <location>
        <begin position="72"/>
        <end position="85"/>
    </location>
</feature>
<gene>
    <name evidence="2" type="ORF">C8Q71DRAFT_859992</name>
</gene>
<feature type="region of interest" description="Disordered" evidence="1">
    <location>
        <begin position="1"/>
        <end position="113"/>
    </location>
</feature>
<dbReference type="Proteomes" id="UP000814176">
    <property type="component" value="Unassembled WGS sequence"/>
</dbReference>
<sequence length="289" mass="31536">MDPELGSAYASSAAPSPRRASSRRGARTPRSGRSTPARSVRRPVQPKDELDIGEIDKARRPDHRPAEPVLRPPKHASPHLRRLAGSRKQAQSRGNRAPTALALSSRTPPPSPARVLLRKAQKVVEADAAMFGKRPTIMDVILNARAPVTAYSEDIVMEALERSEAAFPAMHDFDFDDSDGVEQYWAVQAMMWRGHDEDDSEPRPPDWNRYQESAERSTASWPSGAEEDASSQSDAQSSYAYGPPVSPGGLATCNRTPRHGVHEADMSPPALRPSDGCSYPDIVHVDCGS</sequence>
<reference evidence="2 3" key="1">
    <citation type="journal article" date="2021" name="Environ. Microbiol.">
        <title>Gene family expansions and transcriptome signatures uncover fungal adaptations to wood decay.</title>
        <authorList>
            <person name="Hage H."/>
            <person name="Miyauchi S."/>
            <person name="Viragh M."/>
            <person name="Drula E."/>
            <person name="Min B."/>
            <person name="Chaduli D."/>
            <person name="Navarro D."/>
            <person name="Favel A."/>
            <person name="Norest M."/>
            <person name="Lesage-Meessen L."/>
            <person name="Balint B."/>
            <person name="Merenyi Z."/>
            <person name="de Eugenio L."/>
            <person name="Morin E."/>
            <person name="Martinez A.T."/>
            <person name="Baldrian P."/>
            <person name="Stursova M."/>
            <person name="Martinez M.J."/>
            <person name="Novotny C."/>
            <person name="Magnuson J.K."/>
            <person name="Spatafora J.W."/>
            <person name="Maurice S."/>
            <person name="Pangilinan J."/>
            <person name="Andreopoulos W."/>
            <person name="LaButti K."/>
            <person name="Hundley H."/>
            <person name="Na H."/>
            <person name="Kuo A."/>
            <person name="Barry K."/>
            <person name="Lipzen A."/>
            <person name="Henrissat B."/>
            <person name="Riley R."/>
            <person name="Ahrendt S."/>
            <person name="Nagy L.G."/>
            <person name="Grigoriev I.V."/>
            <person name="Martin F."/>
            <person name="Rosso M.N."/>
        </authorList>
    </citation>
    <scope>NUCLEOTIDE SEQUENCE [LARGE SCALE GENOMIC DNA]</scope>
    <source>
        <strain evidence="2 3">CIRM-BRFM 1785</strain>
    </source>
</reference>
<dbReference type="GeneID" id="72008462"/>
<name>A0ABQ8K8U2_9APHY</name>
<evidence type="ECO:0000256" key="1">
    <source>
        <dbReference type="SAM" id="MobiDB-lite"/>
    </source>
</evidence>
<feature type="compositionally biased region" description="Low complexity" evidence="1">
    <location>
        <begin position="230"/>
        <end position="242"/>
    </location>
</feature>
<protein>
    <submittedName>
        <fullName evidence="2">Uncharacterized protein</fullName>
    </submittedName>
</protein>
<evidence type="ECO:0000313" key="3">
    <source>
        <dbReference type="Proteomes" id="UP000814176"/>
    </source>
</evidence>
<proteinExistence type="predicted"/>
<feature type="compositionally biased region" description="Basic and acidic residues" evidence="1">
    <location>
        <begin position="45"/>
        <end position="66"/>
    </location>
</feature>
<accession>A0ABQ8K8U2</accession>
<comment type="caution">
    <text evidence="2">The sequence shown here is derived from an EMBL/GenBank/DDBJ whole genome shotgun (WGS) entry which is preliminary data.</text>
</comment>
<dbReference type="EMBL" id="JADCUA010000017">
    <property type="protein sequence ID" value="KAH9833715.1"/>
    <property type="molecule type" value="Genomic_DNA"/>
</dbReference>
<feature type="region of interest" description="Disordered" evidence="1">
    <location>
        <begin position="195"/>
        <end position="280"/>
    </location>
</feature>
<feature type="compositionally biased region" description="Basic and acidic residues" evidence="1">
    <location>
        <begin position="195"/>
        <end position="206"/>
    </location>
</feature>
<keyword evidence="3" id="KW-1185">Reference proteome</keyword>
<organism evidence="2 3">
    <name type="scientific">Rhodofomes roseus</name>
    <dbReference type="NCBI Taxonomy" id="34475"/>
    <lineage>
        <taxon>Eukaryota</taxon>
        <taxon>Fungi</taxon>
        <taxon>Dikarya</taxon>
        <taxon>Basidiomycota</taxon>
        <taxon>Agaricomycotina</taxon>
        <taxon>Agaricomycetes</taxon>
        <taxon>Polyporales</taxon>
        <taxon>Rhodofomes</taxon>
    </lineage>
</organism>
<dbReference type="RefSeq" id="XP_047776431.1">
    <property type="nucleotide sequence ID" value="XM_047927730.1"/>
</dbReference>